<evidence type="ECO:0000256" key="1">
    <source>
        <dbReference type="ARBA" id="ARBA00023242"/>
    </source>
</evidence>
<dbReference type="PANTHER" id="PTHR14140:SF27">
    <property type="entry name" value="OS04G0289800 PROTEIN"/>
    <property type="match status" value="1"/>
</dbReference>
<feature type="region of interest" description="Disordered" evidence="3">
    <location>
        <begin position="40"/>
        <end position="177"/>
    </location>
</feature>
<dbReference type="InterPro" id="IPR045134">
    <property type="entry name" value="UHRF1/2-like"/>
</dbReference>
<feature type="compositionally biased region" description="Basic and acidic residues" evidence="3">
    <location>
        <begin position="164"/>
        <end position="177"/>
    </location>
</feature>
<comment type="subcellular location">
    <subcellularLocation>
        <location evidence="2">Nucleus</location>
    </subcellularLocation>
</comment>
<keyword evidence="6" id="KW-1185">Reference proteome</keyword>
<evidence type="ECO:0000256" key="3">
    <source>
        <dbReference type="SAM" id="MobiDB-lite"/>
    </source>
</evidence>
<dbReference type="SMART" id="SM00466">
    <property type="entry name" value="SRA"/>
    <property type="match status" value="1"/>
</dbReference>
<evidence type="ECO:0000259" key="4">
    <source>
        <dbReference type="PROSITE" id="PS51015"/>
    </source>
</evidence>
<dbReference type="SUPFAM" id="SSF88697">
    <property type="entry name" value="PUA domain-like"/>
    <property type="match status" value="1"/>
</dbReference>
<feature type="domain" description="YDG" evidence="4">
    <location>
        <begin position="338"/>
        <end position="472"/>
    </location>
</feature>
<dbReference type="EMBL" id="ML975448">
    <property type="protein sequence ID" value="KAF1829348.1"/>
    <property type="molecule type" value="Genomic_DNA"/>
</dbReference>
<dbReference type="InterPro" id="IPR015947">
    <property type="entry name" value="PUA-like_sf"/>
</dbReference>
<keyword evidence="1 2" id="KW-0539">Nucleus</keyword>
<dbReference type="Proteomes" id="UP000800040">
    <property type="component" value="Unassembled WGS sequence"/>
</dbReference>
<dbReference type="AlphaFoldDB" id="A0A6A5JX55"/>
<feature type="compositionally biased region" description="Basic and acidic residues" evidence="3">
    <location>
        <begin position="96"/>
        <end position="127"/>
    </location>
</feature>
<evidence type="ECO:0000256" key="2">
    <source>
        <dbReference type="PROSITE-ProRule" id="PRU00358"/>
    </source>
</evidence>
<reference evidence="5" key="1">
    <citation type="submission" date="2020-01" db="EMBL/GenBank/DDBJ databases">
        <authorList>
            <consortium name="DOE Joint Genome Institute"/>
            <person name="Haridas S."/>
            <person name="Albert R."/>
            <person name="Binder M."/>
            <person name="Bloem J."/>
            <person name="Labutti K."/>
            <person name="Salamov A."/>
            <person name="Andreopoulos B."/>
            <person name="Baker S.E."/>
            <person name="Barry K."/>
            <person name="Bills G."/>
            <person name="Bluhm B.H."/>
            <person name="Cannon C."/>
            <person name="Castanera R."/>
            <person name="Culley D.E."/>
            <person name="Daum C."/>
            <person name="Ezra D."/>
            <person name="Gonzalez J.B."/>
            <person name="Henrissat B."/>
            <person name="Kuo A."/>
            <person name="Liang C."/>
            <person name="Lipzen A."/>
            <person name="Lutzoni F."/>
            <person name="Magnuson J."/>
            <person name="Mondo S."/>
            <person name="Nolan M."/>
            <person name="Ohm R."/>
            <person name="Pangilinan J."/>
            <person name="Park H.-J."/>
            <person name="Ramirez L."/>
            <person name="Alfaro M."/>
            <person name="Sun H."/>
            <person name="Tritt A."/>
            <person name="Yoshinaga Y."/>
            <person name="Zwiers L.-H."/>
            <person name="Turgeon B.G."/>
            <person name="Goodwin S.B."/>
            <person name="Spatafora J.W."/>
            <person name="Crous P.W."/>
            <person name="Grigoriev I.V."/>
        </authorList>
    </citation>
    <scope>NUCLEOTIDE SEQUENCE</scope>
    <source>
        <strain evidence="5">P77</strain>
    </source>
</reference>
<accession>A0A6A5JX55</accession>
<sequence>MENSESSKEPKPFQYPAWMLEWAQGAKPETMSRLMEKEKYNVKNNTPENQENRRVGAVAMDKAGGGRDINPIKSAEQAEQAPTPVITPKPISRSKAKAEVGKPEETGSKKEKVRSQPMNRRQEKLNDVTRPVLAESSTAGASREAAAAAASKPDLMANDTARSQPEEKKEQDSDDHYSVLPLPKWQLSMTGNEFQYRAILKNRPQALGALEALKDCIARCEGAATKFPGTAVLEALYDNLRDHIHKAEIRLTVTKYIIRKANMLSPTSPTGLPKIFTSPSYPSDIKADAYQLYLRWYKEDFNQDLLRGIKSEKGNKDRTTDRLDEAYRHKYPNTSKYHGNGDLVLGQWWPTQLCAVRDGAHGTPQGGIWGEKERGAFSIVLSGGHPYRDADYGDVIEYSGTEGKNSTPTENTRHLMTSARTGLPVRVIRSAQLAKGNKYRPEMGLRYDGLYRVVSYQETDKEKAVYRFRLERCAGQAAIRCQGKASRPTSFECEEFIRLKADGKWE</sequence>
<dbReference type="InterPro" id="IPR003105">
    <property type="entry name" value="SRA_YDG"/>
</dbReference>
<dbReference type="Gene3D" id="2.30.280.10">
    <property type="entry name" value="SRA-YDG"/>
    <property type="match status" value="1"/>
</dbReference>
<name>A0A6A5JX55_9PLEO</name>
<evidence type="ECO:0000313" key="5">
    <source>
        <dbReference type="EMBL" id="KAF1829348.1"/>
    </source>
</evidence>
<proteinExistence type="predicted"/>
<gene>
    <name evidence="5" type="ORF">BDW02DRAFT_510144</name>
</gene>
<dbReference type="GO" id="GO:0005634">
    <property type="term" value="C:nucleus"/>
    <property type="evidence" value="ECO:0007669"/>
    <property type="project" value="UniProtKB-SubCell"/>
</dbReference>
<protein>
    <recommendedName>
        <fullName evidence="4">YDG domain-containing protein</fullName>
    </recommendedName>
</protein>
<dbReference type="GO" id="GO:0061630">
    <property type="term" value="F:ubiquitin protein ligase activity"/>
    <property type="evidence" value="ECO:0007669"/>
    <property type="project" value="TreeGrafter"/>
</dbReference>
<dbReference type="OrthoDB" id="2270193at2759"/>
<dbReference type="Pfam" id="PF02182">
    <property type="entry name" value="SAD_SRA"/>
    <property type="match status" value="1"/>
</dbReference>
<evidence type="ECO:0000313" key="6">
    <source>
        <dbReference type="Proteomes" id="UP000800040"/>
    </source>
</evidence>
<dbReference type="GO" id="GO:0016567">
    <property type="term" value="P:protein ubiquitination"/>
    <property type="evidence" value="ECO:0007669"/>
    <property type="project" value="TreeGrafter"/>
</dbReference>
<dbReference type="GO" id="GO:0044027">
    <property type="term" value="P:negative regulation of gene expression via chromosomal CpG island methylation"/>
    <property type="evidence" value="ECO:0007669"/>
    <property type="project" value="TreeGrafter"/>
</dbReference>
<dbReference type="PANTHER" id="PTHR14140">
    <property type="entry name" value="E3 UBIQUITIN-PROTEIN LIGASE UHRF-RELATED"/>
    <property type="match status" value="1"/>
</dbReference>
<dbReference type="InterPro" id="IPR036987">
    <property type="entry name" value="SRA-YDG_sf"/>
</dbReference>
<feature type="compositionally biased region" description="Low complexity" evidence="3">
    <location>
        <begin position="134"/>
        <end position="151"/>
    </location>
</feature>
<organism evidence="5 6">
    <name type="scientific">Decorospora gaudefroyi</name>
    <dbReference type="NCBI Taxonomy" id="184978"/>
    <lineage>
        <taxon>Eukaryota</taxon>
        <taxon>Fungi</taxon>
        <taxon>Dikarya</taxon>
        <taxon>Ascomycota</taxon>
        <taxon>Pezizomycotina</taxon>
        <taxon>Dothideomycetes</taxon>
        <taxon>Pleosporomycetidae</taxon>
        <taxon>Pleosporales</taxon>
        <taxon>Pleosporineae</taxon>
        <taxon>Pleosporaceae</taxon>
        <taxon>Decorospora</taxon>
    </lineage>
</organism>
<dbReference type="PROSITE" id="PS51015">
    <property type="entry name" value="YDG"/>
    <property type="match status" value="1"/>
</dbReference>